<dbReference type="RefSeq" id="WP_321395964.1">
    <property type="nucleotide sequence ID" value="NZ_CP139487.1"/>
</dbReference>
<evidence type="ECO:0000256" key="1">
    <source>
        <dbReference type="SAM" id="SignalP"/>
    </source>
</evidence>
<dbReference type="EMBL" id="CP139487">
    <property type="protein sequence ID" value="WPU65460.1"/>
    <property type="molecule type" value="Genomic_DNA"/>
</dbReference>
<reference evidence="2 3" key="1">
    <citation type="submission" date="2023-11" db="EMBL/GenBank/DDBJ databases">
        <title>Peredibacter starrii A3.12.</title>
        <authorList>
            <person name="Mitchell R.J."/>
        </authorList>
    </citation>
    <scope>NUCLEOTIDE SEQUENCE [LARGE SCALE GENOMIC DNA]</scope>
    <source>
        <strain evidence="2 3">A3.12</strain>
    </source>
</reference>
<feature type="chain" id="PRO_5043679774" evidence="1">
    <location>
        <begin position="20"/>
        <end position="388"/>
    </location>
</feature>
<feature type="signal peptide" evidence="1">
    <location>
        <begin position="1"/>
        <end position="19"/>
    </location>
</feature>
<proteinExistence type="predicted"/>
<keyword evidence="3" id="KW-1185">Reference proteome</keyword>
<keyword evidence="1" id="KW-0732">Signal</keyword>
<protein>
    <submittedName>
        <fullName evidence="2">Uncharacterized protein</fullName>
    </submittedName>
</protein>
<dbReference type="KEGG" id="psti:SOO65_01740"/>
<evidence type="ECO:0000313" key="3">
    <source>
        <dbReference type="Proteomes" id="UP001324634"/>
    </source>
</evidence>
<dbReference type="Proteomes" id="UP001324634">
    <property type="component" value="Chromosome"/>
</dbReference>
<dbReference type="AlphaFoldDB" id="A0AAX4HQX5"/>
<name>A0AAX4HQX5_9BACT</name>
<accession>A0AAX4HQX5</accession>
<sequence length="388" mass="43448">MKNLLRTLPLLVLSAVAHAAYEDHFPAYFEYCTGTQWKLQNGEKGGIPGHGFTYIHGLCKDYRSTYPQVIPCSEVSAELKEKYPHEGVGVSLDKNFSNVMWVAIPGRNLTLFGDIERKAISNDDVKNIIQKVTELKVFQDVVHKGERAQSLPFNSQEYLEEVADATLGTEYAVSWARELHCTRIPAPVESLPAVAKFLNEANNQYKDGPGYEWSKVSNNCAHLAINTSNAMGINKSIKLDQGGIKKLFSMALPANTFLMYADQTALKKKPSLRKLSKTLNEKTFSPVQVGSLIANYPAFPSGEKFNTDDLKVLTAPRPKSPLKLLSTPEKYEKKHMTPENSELKANAEMWQAHYLKLINQLDIDQKGSVLEQYLQEQLELTKSIILAP</sequence>
<gene>
    <name evidence="2" type="ORF">SOO65_01740</name>
</gene>
<organism evidence="2 3">
    <name type="scientific">Peredibacter starrii</name>
    <dbReference type="NCBI Taxonomy" id="28202"/>
    <lineage>
        <taxon>Bacteria</taxon>
        <taxon>Pseudomonadati</taxon>
        <taxon>Bdellovibrionota</taxon>
        <taxon>Bacteriovoracia</taxon>
        <taxon>Bacteriovoracales</taxon>
        <taxon>Bacteriovoracaceae</taxon>
        <taxon>Peredibacter</taxon>
    </lineage>
</organism>
<evidence type="ECO:0000313" key="2">
    <source>
        <dbReference type="EMBL" id="WPU65460.1"/>
    </source>
</evidence>